<proteinExistence type="predicted"/>
<name>A0A0K2UB13_LEPSM</name>
<evidence type="ECO:0000313" key="1">
    <source>
        <dbReference type="EMBL" id="CDW35275.1"/>
    </source>
</evidence>
<dbReference type="AlphaFoldDB" id="A0A0K2UB13"/>
<accession>A0A0K2UB13</accession>
<reference evidence="1" key="1">
    <citation type="submission" date="2014-05" db="EMBL/GenBank/DDBJ databases">
        <authorList>
            <person name="Chronopoulou M."/>
        </authorList>
    </citation>
    <scope>NUCLEOTIDE SEQUENCE</scope>
    <source>
        <tissue evidence="1">Whole organism</tissue>
    </source>
</reference>
<dbReference type="EMBL" id="HACA01017914">
    <property type="protein sequence ID" value="CDW35275.1"/>
    <property type="molecule type" value="Transcribed_RNA"/>
</dbReference>
<sequence length="63" mass="7603">MTFGLVIHRKRFVFDASMKNKNKAKRFSELVVLEFFIFGHGTLRYKRLKISHCIYATTRIYHH</sequence>
<protein>
    <submittedName>
        <fullName evidence="1">Uncharacterized protein</fullName>
    </submittedName>
</protein>
<organism evidence="1">
    <name type="scientific">Lepeophtheirus salmonis</name>
    <name type="common">Salmon louse</name>
    <name type="synonym">Caligus salmonis</name>
    <dbReference type="NCBI Taxonomy" id="72036"/>
    <lineage>
        <taxon>Eukaryota</taxon>
        <taxon>Metazoa</taxon>
        <taxon>Ecdysozoa</taxon>
        <taxon>Arthropoda</taxon>
        <taxon>Crustacea</taxon>
        <taxon>Multicrustacea</taxon>
        <taxon>Hexanauplia</taxon>
        <taxon>Copepoda</taxon>
        <taxon>Siphonostomatoida</taxon>
        <taxon>Caligidae</taxon>
        <taxon>Lepeophtheirus</taxon>
    </lineage>
</organism>